<dbReference type="InterPro" id="IPR002035">
    <property type="entry name" value="VWF_A"/>
</dbReference>
<feature type="region of interest" description="Disordered" evidence="2">
    <location>
        <begin position="1128"/>
        <end position="1166"/>
    </location>
</feature>
<protein>
    <submittedName>
        <fullName evidence="5">von Willebrand factor type A domain protein</fullName>
    </submittedName>
</protein>
<feature type="compositionally biased region" description="Low complexity" evidence="2">
    <location>
        <begin position="895"/>
        <end position="906"/>
    </location>
</feature>
<evidence type="ECO:0000259" key="4">
    <source>
        <dbReference type="PROSITE" id="PS50234"/>
    </source>
</evidence>
<accession>A0A518G6V0</accession>
<sequence length="1382" mass="150330">MNHFRFANLEWLHAIWGIAFLAILLIGLELRGHSILQRFMSPRMQLRLVQKPALSRRLLGIGLFCLALLCFVFAMMRPQWGMTMQATTRVDSQIMICLDVSKSMLAEDVVPNRLERAKTEIESLLGIMDAGQQVGLIAFAGKAAVQCPLTTDFGFLRLILAETGPASVGLGGTKIGEALRKAVDGFSDAGDVNRLILLITDGEDHDSFPLDAAQAAKEKGVRVVSIGFGDEAGSKIEITDPTTGVRTFVTDVHGQPVTSRLDGDTLRDIALETEGAYIPAGTGALDLDSIYQAHIATLLKGRTDSERRTIRNEAYQWCVLFGFLCWITSFLTTIHLSTTPRSTANPPRAPKSPGLSRAARQGGAIVLLLGLPSLPLLGQDGAEARVLDSTTSTAVQPRQLYNDALSSLASDPENAAKLLGQARNDAGIDGELRYRSIYNLGWVEVNRADALLQEEPEQALKHLQLAASRFQEAVRIRPKANSARHNLEIISRRILELTDSLAQKSPTDFTQQLEQIIASQREHQLVLQEIVQQIASQPSAVEGLRDRFRKLGVSQRQTISNMERLAENARREIDAAQDALANAKAAAPNTASSAASEDPQDAEKRLRMAQLTAALRYVDSSLSWMNRARSFTRRLQADRTFLRWSAALTDARRARDQLRNPIEILGVLTADSLELATLTQQMASQTTPELFENLATEDSQVPLSDAPTVAPETAAAGPALTWLTDEYLTELQVATTQRVQELHAMLEAAVPAETPNESDEATASDAAADLDAQSLLDSIRQALPLIQRAQEAFATAEVSLASQDFPKALGHQTDAIQALRAAAEFFDDYRRLIETMYADERIVQLGLKTGGSMPGEERRPLQESLLEIQQTNLERSHRLAKLFAKEILKLDAAESDASASSPAGSPSTPPAAPGDEAAPPDLTAQRERFETAQALLKALEADMDQLALQLARTDLFEAGPPSVAETPDTSAPSPAEPAAPELPDQETTESDSPKPEPSDTDAPERTATDGEATEPTPEVETTAKPEPTMVEQESAESVAPENQAEASVSSALDTQFADSAVSKLEDLRRLFFTIIEHLKDTTQRQAQLKEATEDLLVQSPRMQDTAQRAPLQNRQRILEQISSQIAEELEREGQAASEAGQSVPLPSAASGSSTPAPSEADQQSAEALVEAAKLVAAGSHAMQLAANALVPQSLVPQSQPLPKDSTSAAAAPQSESELSEPDLESQSESELPESETRQTPDAPSNTDTTLEESRQDASAEPPAVASPQIQEQQIQEQQIQEQQIQEQQVLEQQAIALEKLLAALELLNQAQQSEPPPQPEENQSGEDENQEQQKPQPDGDAQQQQNMNSSQMLQAIREREAQRRVEKQRHNTVRSGGVDKDW</sequence>
<dbReference type="InterPro" id="IPR036465">
    <property type="entry name" value="vWFA_dom_sf"/>
</dbReference>
<feature type="region of interest" description="Disordered" evidence="2">
    <location>
        <begin position="895"/>
        <end position="920"/>
    </location>
</feature>
<evidence type="ECO:0000256" key="3">
    <source>
        <dbReference type="SAM" id="Phobius"/>
    </source>
</evidence>
<feature type="compositionally biased region" description="Basic and acidic residues" evidence="2">
    <location>
        <begin position="991"/>
        <end position="1008"/>
    </location>
</feature>
<feature type="compositionally biased region" description="Low complexity" evidence="2">
    <location>
        <begin position="1013"/>
        <end position="1028"/>
    </location>
</feature>
<feature type="coiled-coil region" evidence="1">
    <location>
        <begin position="922"/>
        <end position="949"/>
    </location>
</feature>
<keyword evidence="6" id="KW-1185">Reference proteome</keyword>
<keyword evidence="3" id="KW-1133">Transmembrane helix</keyword>
<keyword evidence="3" id="KW-0812">Transmembrane</keyword>
<feature type="region of interest" description="Disordered" evidence="2">
    <location>
        <begin position="581"/>
        <end position="603"/>
    </location>
</feature>
<feature type="region of interest" description="Disordered" evidence="2">
    <location>
        <begin position="1195"/>
        <end position="1288"/>
    </location>
</feature>
<feature type="compositionally biased region" description="Basic and acidic residues" evidence="2">
    <location>
        <begin position="1356"/>
        <end position="1369"/>
    </location>
</feature>
<feature type="transmembrane region" description="Helical" evidence="3">
    <location>
        <begin position="57"/>
        <end position="76"/>
    </location>
</feature>
<keyword evidence="3" id="KW-0472">Membrane</keyword>
<dbReference type="Gene3D" id="3.40.50.410">
    <property type="entry name" value="von Willebrand factor, type A domain"/>
    <property type="match status" value="1"/>
</dbReference>
<evidence type="ECO:0000313" key="5">
    <source>
        <dbReference type="EMBL" id="QDV24309.1"/>
    </source>
</evidence>
<dbReference type="OrthoDB" id="9781333at2"/>
<feature type="region of interest" description="Disordered" evidence="2">
    <location>
        <begin position="1308"/>
        <end position="1382"/>
    </location>
</feature>
<feature type="transmembrane region" description="Helical" evidence="3">
    <location>
        <begin position="12"/>
        <end position="36"/>
    </location>
</feature>
<feature type="compositionally biased region" description="Low complexity" evidence="2">
    <location>
        <begin position="1144"/>
        <end position="1166"/>
    </location>
</feature>
<feature type="compositionally biased region" description="Low complexity" evidence="2">
    <location>
        <begin position="1342"/>
        <end position="1352"/>
    </location>
</feature>
<feature type="region of interest" description="Disordered" evidence="2">
    <location>
        <begin position="958"/>
        <end position="1053"/>
    </location>
</feature>
<feature type="domain" description="VWFA" evidence="4">
    <location>
        <begin position="93"/>
        <end position="273"/>
    </location>
</feature>
<evidence type="ECO:0000256" key="1">
    <source>
        <dbReference type="SAM" id="Coils"/>
    </source>
</evidence>
<organism evidence="5 6">
    <name type="scientific">Aureliella helgolandensis</name>
    <dbReference type="NCBI Taxonomy" id="2527968"/>
    <lineage>
        <taxon>Bacteria</taxon>
        <taxon>Pseudomonadati</taxon>
        <taxon>Planctomycetota</taxon>
        <taxon>Planctomycetia</taxon>
        <taxon>Pirellulales</taxon>
        <taxon>Pirellulaceae</taxon>
        <taxon>Aureliella</taxon>
    </lineage>
</organism>
<dbReference type="SUPFAM" id="SSF53300">
    <property type="entry name" value="vWA-like"/>
    <property type="match status" value="1"/>
</dbReference>
<dbReference type="SMART" id="SM00327">
    <property type="entry name" value="VWA"/>
    <property type="match status" value="1"/>
</dbReference>
<dbReference type="Pfam" id="PF13519">
    <property type="entry name" value="VWA_2"/>
    <property type="match status" value="1"/>
</dbReference>
<name>A0A518G6V0_9BACT</name>
<gene>
    <name evidence="5" type="ORF">Q31a_26250</name>
</gene>
<dbReference type="KEGG" id="ahel:Q31a_26250"/>
<proteinExistence type="predicted"/>
<dbReference type="RefSeq" id="WP_145077851.1">
    <property type="nucleotide sequence ID" value="NZ_CP036298.1"/>
</dbReference>
<feature type="compositionally biased region" description="Polar residues" evidence="2">
    <location>
        <begin position="1044"/>
        <end position="1053"/>
    </location>
</feature>
<dbReference type="EMBL" id="CP036298">
    <property type="protein sequence ID" value="QDV24309.1"/>
    <property type="molecule type" value="Genomic_DNA"/>
</dbReference>
<feature type="compositionally biased region" description="Low complexity" evidence="2">
    <location>
        <begin position="581"/>
        <end position="596"/>
    </location>
</feature>
<feature type="compositionally biased region" description="Low complexity" evidence="2">
    <location>
        <begin position="1268"/>
        <end position="1288"/>
    </location>
</feature>
<dbReference type="PROSITE" id="PS50234">
    <property type="entry name" value="VWFA"/>
    <property type="match status" value="1"/>
</dbReference>
<evidence type="ECO:0000256" key="2">
    <source>
        <dbReference type="SAM" id="MobiDB-lite"/>
    </source>
</evidence>
<reference evidence="5 6" key="1">
    <citation type="submission" date="2019-02" db="EMBL/GenBank/DDBJ databases">
        <title>Deep-cultivation of Planctomycetes and their phenomic and genomic characterization uncovers novel biology.</title>
        <authorList>
            <person name="Wiegand S."/>
            <person name="Jogler M."/>
            <person name="Boedeker C."/>
            <person name="Pinto D."/>
            <person name="Vollmers J."/>
            <person name="Rivas-Marin E."/>
            <person name="Kohn T."/>
            <person name="Peeters S.H."/>
            <person name="Heuer A."/>
            <person name="Rast P."/>
            <person name="Oberbeckmann S."/>
            <person name="Bunk B."/>
            <person name="Jeske O."/>
            <person name="Meyerdierks A."/>
            <person name="Storesund J.E."/>
            <person name="Kallscheuer N."/>
            <person name="Luecker S."/>
            <person name="Lage O.M."/>
            <person name="Pohl T."/>
            <person name="Merkel B.J."/>
            <person name="Hornburger P."/>
            <person name="Mueller R.-W."/>
            <person name="Bruemmer F."/>
            <person name="Labrenz M."/>
            <person name="Spormann A.M."/>
            <person name="Op den Camp H."/>
            <person name="Overmann J."/>
            <person name="Amann R."/>
            <person name="Jetten M.S.M."/>
            <person name="Mascher T."/>
            <person name="Medema M.H."/>
            <person name="Devos D.P."/>
            <person name="Kaster A.-K."/>
            <person name="Ovreas L."/>
            <person name="Rohde M."/>
            <person name="Galperin M.Y."/>
            <person name="Jogler C."/>
        </authorList>
    </citation>
    <scope>NUCLEOTIDE SEQUENCE [LARGE SCALE GENOMIC DNA]</scope>
    <source>
        <strain evidence="5 6">Q31a</strain>
    </source>
</reference>
<feature type="compositionally biased region" description="Acidic residues" evidence="2">
    <location>
        <begin position="1217"/>
        <end position="1233"/>
    </location>
</feature>
<feature type="compositionally biased region" description="Low complexity" evidence="2">
    <location>
        <begin position="966"/>
        <end position="982"/>
    </location>
</feature>
<dbReference type="Proteomes" id="UP000318017">
    <property type="component" value="Chromosome"/>
</dbReference>
<feature type="compositionally biased region" description="Polar residues" evidence="2">
    <location>
        <begin position="1237"/>
        <end position="1248"/>
    </location>
</feature>
<evidence type="ECO:0000313" key="6">
    <source>
        <dbReference type="Proteomes" id="UP000318017"/>
    </source>
</evidence>
<keyword evidence="1" id="KW-0175">Coiled coil</keyword>